<evidence type="ECO:0000313" key="2">
    <source>
        <dbReference type="Proteomes" id="UP000639859"/>
    </source>
</evidence>
<proteinExistence type="predicted"/>
<sequence length="279" mass="29953">MSLPRSLALGAVLSAVTGLAPITTAWTSPARIAEKPRARVFQTVKTAGSGWRAAACAGLEGDCVRDAALYHAPGDAPNAYYVILLSGPTLLKMSLDEDRRWRVTARWSLRDYRSTPLGVANAVADPLRLFPALYPLGPDDWAVAVLGRRSEMYSGGGANVEIADFVSLKALAASARTARPAYGGVPFSCSTMIRACFSEQDYKTSKHCHDETSGSLTIRYTPAPPGAARHGWTFLWSQIDWPQDTPRSKASREVSALKAPPEGLFDPKDAFGFCGGFGD</sequence>
<comment type="caution">
    <text evidence="1">The sequence shown here is derived from an EMBL/GenBank/DDBJ whole genome shotgun (WGS) entry which is preliminary data.</text>
</comment>
<gene>
    <name evidence="1" type="ORF">I4Q42_22375</name>
</gene>
<keyword evidence="2" id="KW-1185">Reference proteome</keyword>
<accession>A0ABS0T3F4</accession>
<name>A0ABS0T3F4_9CAUL</name>
<dbReference type="Proteomes" id="UP000639859">
    <property type="component" value="Unassembled WGS sequence"/>
</dbReference>
<protein>
    <submittedName>
        <fullName evidence="1">Uncharacterized protein</fullName>
    </submittedName>
</protein>
<evidence type="ECO:0000313" key="1">
    <source>
        <dbReference type="EMBL" id="MBI1686425.1"/>
    </source>
</evidence>
<dbReference type="EMBL" id="JADWOX010000022">
    <property type="protein sequence ID" value="MBI1686425.1"/>
    <property type="molecule type" value="Genomic_DNA"/>
</dbReference>
<dbReference type="RefSeq" id="WP_198578316.1">
    <property type="nucleotide sequence ID" value="NZ_JADWOX010000022.1"/>
</dbReference>
<reference evidence="1 2" key="1">
    <citation type="submission" date="2020-11" db="EMBL/GenBank/DDBJ databases">
        <title>genome sequence of strain KACC 18849.</title>
        <authorList>
            <person name="Gao J."/>
            <person name="Zhang X."/>
        </authorList>
    </citation>
    <scope>NUCLEOTIDE SEQUENCE [LARGE SCALE GENOMIC DNA]</scope>
    <source>
        <strain evidence="1 2">KACC 18849</strain>
    </source>
</reference>
<organism evidence="1 2">
    <name type="scientific">Caulobacter hibisci</name>
    <dbReference type="NCBI Taxonomy" id="2035993"/>
    <lineage>
        <taxon>Bacteria</taxon>
        <taxon>Pseudomonadati</taxon>
        <taxon>Pseudomonadota</taxon>
        <taxon>Alphaproteobacteria</taxon>
        <taxon>Caulobacterales</taxon>
        <taxon>Caulobacteraceae</taxon>
        <taxon>Caulobacter</taxon>
    </lineage>
</organism>